<dbReference type="EMBL" id="QGTJ01000012">
    <property type="protein sequence ID" value="PWV59066.1"/>
    <property type="molecule type" value="Genomic_DNA"/>
</dbReference>
<dbReference type="SUPFAM" id="SSF53795">
    <property type="entry name" value="PEP carboxykinase-like"/>
    <property type="match status" value="1"/>
</dbReference>
<dbReference type="Gene3D" id="3.40.50.300">
    <property type="entry name" value="P-loop containing nucleotide triphosphate hydrolases"/>
    <property type="match status" value="1"/>
</dbReference>
<keyword evidence="1" id="KW-0418">Kinase</keyword>
<name>A0A317MQU6_9GAMM</name>
<keyword evidence="1" id="KW-0808">Transferase</keyword>
<comment type="caution">
    <text evidence="1">The sequence shown here is derived from an EMBL/GenBank/DDBJ whole genome shotgun (WGS) entry which is preliminary data.</text>
</comment>
<dbReference type="Proteomes" id="UP000246569">
    <property type="component" value="Unassembled WGS sequence"/>
</dbReference>
<organism evidence="1 2">
    <name type="scientific">Plasticicumulans acidivorans</name>
    <dbReference type="NCBI Taxonomy" id="886464"/>
    <lineage>
        <taxon>Bacteria</taxon>
        <taxon>Pseudomonadati</taxon>
        <taxon>Pseudomonadota</taxon>
        <taxon>Gammaproteobacteria</taxon>
        <taxon>Candidatus Competibacteraceae</taxon>
        <taxon>Plasticicumulans</taxon>
    </lineage>
</organism>
<accession>A0A317MQU6</accession>
<sequence>MTASIADLTGARLREHLGGEGLRFHIGPFLYQLHSEWLDIAAWLERLYAVYPLAAPQDCADFHVELFWRGWRKRQLGVRFDGEILPYPLFGSDYAAPHMEWGLNWGVAMHAHWLLMLHSGVVERGGRALMLPGQPGSGKSTLSAALGWRGWRFMSDEFCLIRPQTFDVVPFPRLVPLKNAAIEVMAAFAPQAQIGPEFPETHKGRLAHMRPPAEAVAAMAQPARPGWFVFPRFVAGTSARLQPVAPDLCFARLATNAFNYEVRGRTGFDTLYRLVSECPAFALEFGDLDAAIAALDELPARD</sequence>
<reference evidence="1 2" key="1">
    <citation type="submission" date="2018-05" db="EMBL/GenBank/DDBJ databases">
        <title>Genomic Encyclopedia of Type Strains, Phase IV (KMG-IV): sequencing the most valuable type-strain genomes for metagenomic binning, comparative biology and taxonomic classification.</title>
        <authorList>
            <person name="Goeker M."/>
        </authorList>
    </citation>
    <scope>NUCLEOTIDE SEQUENCE [LARGE SCALE GENOMIC DNA]</scope>
    <source>
        <strain evidence="1 2">DSM 23606</strain>
    </source>
</reference>
<dbReference type="InterPro" id="IPR027417">
    <property type="entry name" value="P-loop_NTPase"/>
</dbReference>
<protein>
    <submittedName>
        <fullName evidence="1">HprK-related kinase A</fullName>
    </submittedName>
</protein>
<evidence type="ECO:0000313" key="2">
    <source>
        <dbReference type="Proteomes" id="UP000246569"/>
    </source>
</evidence>
<evidence type="ECO:0000313" key="1">
    <source>
        <dbReference type="EMBL" id="PWV59066.1"/>
    </source>
</evidence>
<proteinExistence type="predicted"/>
<dbReference type="OrthoDB" id="4544211at2"/>
<dbReference type="RefSeq" id="WP_110019870.1">
    <property type="nucleotide sequence ID" value="NZ_QGTJ01000012.1"/>
</dbReference>
<dbReference type="AlphaFoldDB" id="A0A317MQU6"/>
<gene>
    <name evidence="1" type="ORF">C7443_11264</name>
</gene>
<dbReference type="InterPro" id="IPR027600">
    <property type="entry name" value="HprK-rel_A"/>
</dbReference>
<keyword evidence="2" id="KW-1185">Reference proteome</keyword>
<dbReference type="NCBIfam" id="TIGR04352">
    <property type="entry name" value="HprK_rel_A"/>
    <property type="match status" value="1"/>
</dbReference>
<dbReference type="GO" id="GO:0016301">
    <property type="term" value="F:kinase activity"/>
    <property type="evidence" value="ECO:0007669"/>
    <property type="project" value="UniProtKB-KW"/>
</dbReference>